<accession>A0A2M7XHM6</accession>
<keyword evidence="1" id="KW-1133">Transmembrane helix</keyword>
<dbReference type="InterPro" id="IPR013783">
    <property type="entry name" value="Ig-like_fold"/>
</dbReference>
<reference evidence="3" key="1">
    <citation type="submission" date="2017-09" db="EMBL/GenBank/DDBJ databases">
        <title>Depth-based differentiation of microbial function through sediment-hosted aquifers and enrichment of novel symbionts in the deep terrestrial subsurface.</title>
        <authorList>
            <person name="Probst A.J."/>
            <person name="Ladd B."/>
            <person name="Jarett J.K."/>
            <person name="Geller-Mcgrath D.E."/>
            <person name="Sieber C.M.K."/>
            <person name="Emerson J.B."/>
            <person name="Anantharaman K."/>
            <person name="Thomas B.C."/>
            <person name="Malmstrom R."/>
            <person name="Stieglmeier M."/>
            <person name="Klingl A."/>
            <person name="Woyke T."/>
            <person name="Ryan C.M."/>
            <person name="Banfield J.F."/>
        </authorList>
    </citation>
    <scope>NUCLEOTIDE SEQUENCE [LARGE SCALE GENOMIC DNA]</scope>
</reference>
<feature type="transmembrane region" description="Helical" evidence="1">
    <location>
        <begin position="284"/>
        <end position="307"/>
    </location>
</feature>
<gene>
    <name evidence="2" type="ORF">CO172_01645</name>
</gene>
<protein>
    <recommendedName>
        <fullName evidence="4">DUF916 domain-containing protein</fullName>
    </recommendedName>
</protein>
<keyword evidence="1" id="KW-0472">Membrane</keyword>
<comment type="caution">
    <text evidence="2">The sequence shown here is derived from an EMBL/GenBank/DDBJ whole genome shotgun (WGS) entry which is preliminary data.</text>
</comment>
<evidence type="ECO:0000313" key="3">
    <source>
        <dbReference type="Proteomes" id="UP000229749"/>
    </source>
</evidence>
<dbReference type="AlphaFoldDB" id="A0A2M7XHM6"/>
<evidence type="ECO:0000313" key="2">
    <source>
        <dbReference type="EMBL" id="PJA47397.1"/>
    </source>
</evidence>
<evidence type="ECO:0000256" key="1">
    <source>
        <dbReference type="SAM" id="Phobius"/>
    </source>
</evidence>
<sequence>MKKIFFAFILFLGIGFIGWPVANVLAVGVAPALLDIELYPGKEKQEKIQLVNTNLSDETYYLDTMAFEPKNNEGIPVFLMDKKDTLSEWMIFSENPVMVPAGSSKEISFSVVVPNEVDSGTYYTAITISKAPAEIVSTSGVSMEAKTAVLLFVTVLGQTNRSFELIQFAPSQGKHFFSSLPPGFLMSIKNTGNVLSIPSGAIEIKNMFGQTIETLDINPSQGRILPFHSRTYFITWGDDVADTFKDQWMYEWNNLHFGYYQARLTLQTESGINSEYVNWNFWIIPWRVFLSSGMLFLIIVGFGFRFLKVFRPVKKKLV</sequence>
<name>A0A2M7XHM6_9BACT</name>
<dbReference type="EMBL" id="PFWS01000024">
    <property type="protein sequence ID" value="PJA47397.1"/>
    <property type="molecule type" value="Genomic_DNA"/>
</dbReference>
<keyword evidence="1" id="KW-0812">Transmembrane</keyword>
<evidence type="ECO:0008006" key="4">
    <source>
        <dbReference type="Google" id="ProtNLM"/>
    </source>
</evidence>
<dbReference type="Proteomes" id="UP000229749">
    <property type="component" value="Unassembled WGS sequence"/>
</dbReference>
<dbReference type="Gene3D" id="2.60.40.10">
    <property type="entry name" value="Immunoglobulins"/>
    <property type="match status" value="1"/>
</dbReference>
<proteinExistence type="predicted"/>
<organism evidence="2 3">
    <name type="scientific">Candidatus Uhrbacteria bacterium CG_4_9_14_3_um_filter_36_7</name>
    <dbReference type="NCBI Taxonomy" id="1975033"/>
    <lineage>
        <taxon>Bacteria</taxon>
        <taxon>Candidatus Uhriibacteriota</taxon>
    </lineage>
</organism>